<dbReference type="Gene3D" id="4.10.1000.10">
    <property type="entry name" value="Zinc finger, CCCH-type"/>
    <property type="match status" value="2"/>
</dbReference>
<feature type="zinc finger region" description="C3H1-type" evidence="4">
    <location>
        <begin position="174"/>
        <end position="201"/>
    </location>
</feature>
<dbReference type="InterPro" id="IPR036855">
    <property type="entry name" value="Znf_CCCH_sf"/>
</dbReference>
<feature type="domain" description="C3H1-type" evidence="6">
    <location>
        <begin position="257"/>
        <end position="285"/>
    </location>
</feature>
<dbReference type="Proteomes" id="UP000478008">
    <property type="component" value="Unassembled WGS sequence"/>
</dbReference>
<evidence type="ECO:0000259" key="6">
    <source>
        <dbReference type="PROSITE" id="PS50103"/>
    </source>
</evidence>
<keyword evidence="2 4" id="KW-0863">Zinc-finger</keyword>
<evidence type="ECO:0000256" key="2">
    <source>
        <dbReference type="ARBA" id="ARBA00022771"/>
    </source>
</evidence>
<keyword evidence="3 4" id="KW-0862">Zinc</keyword>
<evidence type="ECO:0000256" key="3">
    <source>
        <dbReference type="ARBA" id="ARBA00022833"/>
    </source>
</evidence>
<dbReference type="SMART" id="SM00356">
    <property type="entry name" value="ZnF_C3H1"/>
    <property type="match status" value="4"/>
</dbReference>
<dbReference type="PANTHER" id="PTHR46156:SF1">
    <property type="entry name" value="ZINC FINGER CCCH DOMAIN-CONTAINING PROTEIN 3"/>
    <property type="match status" value="1"/>
</dbReference>
<keyword evidence="1 4" id="KW-0479">Metal-binding</keyword>
<organism evidence="8 9">
    <name type="scientific">Dekkera bruxellensis</name>
    <name type="common">Brettanomyces custersii</name>
    <dbReference type="NCBI Taxonomy" id="5007"/>
    <lineage>
        <taxon>Eukaryota</taxon>
        <taxon>Fungi</taxon>
        <taxon>Dikarya</taxon>
        <taxon>Ascomycota</taxon>
        <taxon>Saccharomycotina</taxon>
        <taxon>Pichiomycetes</taxon>
        <taxon>Pichiales</taxon>
        <taxon>Pichiaceae</taxon>
        <taxon>Brettanomyces</taxon>
    </lineage>
</organism>
<feature type="domain" description="C3H1-type" evidence="6">
    <location>
        <begin position="174"/>
        <end position="201"/>
    </location>
</feature>
<evidence type="ECO:0000256" key="1">
    <source>
        <dbReference type="ARBA" id="ARBA00022723"/>
    </source>
</evidence>
<dbReference type="GO" id="GO:0008270">
    <property type="term" value="F:zinc ion binding"/>
    <property type="evidence" value="ECO:0007669"/>
    <property type="project" value="UniProtKB-KW"/>
</dbReference>
<dbReference type="EMBL" id="CABFWN010000003">
    <property type="protein sequence ID" value="VUG18046.1"/>
    <property type="molecule type" value="Genomic_DNA"/>
</dbReference>
<dbReference type="GO" id="GO:0005634">
    <property type="term" value="C:nucleus"/>
    <property type="evidence" value="ECO:0007669"/>
    <property type="project" value="TreeGrafter"/>
</dbReference>
<evidence type="ECO:0000313" key="10">
    <source>
        <dbReference type="Proteomes" id="UP000568158"/>
    </source>
</evidence>
<feature type="domain" description="C3H1-type" evidence="6">
    <location>
        <begin position="229"/>
        <end position="255"/>
    </location>
</feature>
<evidence type="ECO:0000313" key="7">
    <source>
        <dbReference type="EMBL" id="KAF6006296.1"/>
    </source>
</evidence>
<accession>A0A7D9GZM1</accession>
<reference evidence="8 9" key="1">
    <citation type="submission" date="2019-07" db="EMBL/GenBank/DDBJ databases">
        <authorList>
            <person name="Friedrich A."/>
            <person name="Schacherer J."/>
        </authorList>
    </citation>
    <scope>NUCLEOTIDE SEQUENCE [LARGE SCALE GENOMIC DNA]</scope>
</reference>
<dbReference type="AlphaFoldDB" id="A0A7D9GZM1"/>
<feature type="region of interest" description="Disordered" evidence="5">
    <location>
        <begin position="358"/>
        <end position="392"/>
    </location>
</feature>
<evidence type="ECO:0000256" key="5">
    <source>
        <dbReference type="SAM" id="MobiDB-lite"/>
    </source>
</evidence>
<sequence>MEDHLNTKSDSTQVNFSSEDIHLLRRELKQKQKALMKRHELLKKQLQTRIASRNLAKHLTTNKNRTTLNTDRQKCMKAQKVSLALEKQQRRLLETVYRNRVAYSYKNRISLGGLKYVLIHGGNTLALVSSENESTKHKLTSIDDLELWIVYMHKKYVKDYFGNYNLQEKDHLYNNTRGECVYYTRNGYCQNLRCKYKHTPGHVALCPNIMSTQHDCNNNHCHLSHEPSQFNAPSCKFFQEGKCSNVNCVFSHKLEAGADTPVCRPFAINGYCDLGRKCPYRHVFDCPDMQEYGYCMRGSTCHLNHSFSVKKNGNNDKGRRKAIRNSDNDEVVTYIDDNRSKSSKFIVADQELLKRKVSNTSGSEDIISESGYLPQSGDEDKQLSGNKDFVHV</sequence>
<reference evidence="7 10" key="2">
    <citation type="journal article" date="2020" name="Appl. Microbiol. Biotechnol.">
        <title>Targeted gene deletion in Brettanomyces bruxellensis with an expression-free CRISPR-Cas9 system.</title>
        <authorList>
            <person name="Varela C."/>
            <person name="Bartel C."/>
            <person name="Onetto C."/>
            <person name="Borneman A."/>
        </authorList>
    </citation>
    <scope>NUCLEOTIDE SEQUENCE [LARGE SCALE GENOMIC DNA]</scope>
    <source>
        <strain evidence="7 10">AWRI1613</strain>
    </source>
</reference>
<evidence type="ECO:0000256" key="4">
    <source>
        <dbReference type="PROSITE-ProRule" id="PRU00723"/>
    </source>
</evidence>
<evidence type="ECO:0000313" key="8">
    <source>
        <dbReference type="EMBL" id="VUG18046.1"/>
    </source>
</evidence>
<gene>
    <name evidence="8" type="ORF">DEBR0S3_00980G</name>
    <name evidence="7" type="ORF">HII12_005040</name>
</gene>
<feature type="compositionally biased region" description="Basic and acidic residues" evidence="5">
    <location>
        <begin position="378"/>
        <end position="392"/>
    </location>
</feature>
<evidence type="ECO:0000313" key="9">
    <source>
        <dbReference type="Proteomes" id="UP000478008"/>
    </source>
</evidence>
<feature type="zinc finger region" description="C3H1-type" evidence="4">
    <location>
        <begin position="257"/>
        <end position="285"/>
    </location>
</feature>
<feature type="zinc finger region" description="C3H1-type" evidence="4">
    <location>
        <begin position="229"/>
        <end position="255"/>
    </location>
</feature>
<dbReference type="EMBL" id="JABCYN010000053">
    <property type="protein sequence ID" value="KAF6006296.1"/>
    <property type="molecule type" value="Genomic_DNA"/>
</dbReference>
<dbReference type="SUPFAM" id="SSF90229">
    <property type="entry name" value="CCCH zinc finger"/>
    <property type="match status" value="1"/>
</dbReference>
<proteinExistence type="predicted"/>
<protein>
    <submittedName>
        <fullName evidence="8">DEBR0S3_00980g1_1</fullName>
    </submittedName>
</protein>
<keyword evidence="9" id="KW-1185">Reference proteome</keyword>
<dbReference type="InterPro" id="IPR000571">
    <property type="entry name" value="Znf_CCCH"/>
</dbReference>
<dbReference type="PROSITE" id="PS50103">
    <property type="entry name" value="ZF_C3H1"/>
    <property type="match status" value="3"/>
</dbReference>
<dbReference type="PANTHER" id="PTHR46156">
    <property type="entry name" value="CCCH ZINGC FINGER"/>
    <property type="match status" value="1"/>
</dbReference>
<dbReference type="Proteomes" id="UP000568158">
    <property type="component" value="Unassembled WGS sequence"/>
</dbReference>
<name>A0A7D9GZM1_DEKBR</name>